<dbReference type="Proteomes" id="UP000682733">
    <property type="component" value="Unassembled WGS sequence"/>
</dbReference>
<evidence type="ECO:0000313" key="2">
    <source>
        <dbReference type="EMBL" id="CAF1146065.1"/>
    </source>
</evidence>
<dbReference type="EMBL" id="CAJNOQ010006742">
    <property type="protein sequence ID" value="CAF1146065.1"/>
    <property type="molecule type" value="Genomic_DNA"/>
</dbReference>
<evidence type="ECO:0000313" key="1">
    <source>
        <dbReference type="EMBL" id="CAF1054012.1"/>
    </source>
</evidence>
<dbReference type="AlphaFoldDB" id="A0A814SEB7"/>
<dbReference type="EMBL" id="CAJOBC010006742">
    <property type="protein sequence ID" value="CAF3909666.1"/>
    <property type="molecule type" value="Genomic_DNA"/>
</dbReference>
<dbReference type="PANTHER" id="PTHR46321:SF1">
    <property type="entry name" value="KIF-BINDING PROTEIN"/>
    <property type="match status" value="1"/>
</dbReference>
<evidence type="ECO:0000313" key="5">
    <source>
        <dbReference type="Proteomes" id="UP000663829"/>
    </source>
</evidence>
<evidence type="ECO:0008006" key="6">
    <source>
        <dbReference type="Google" id="ProtNLM"/>
    </source>
</evidence>
<name>A0A814SEB7_9BILA</name>
<dbReference type="EMBL" id="CAJOBA010008107">
    <property type="protein sequence ID" value="CAF3820452.1"/>
    <property type="molecule type" value="Genomic_DNA"/>
</dbReference>
<keyword evidence="5" id="KW-1185">Reference proteome</keyword>
<dbReference type="Proteomes" id="UP000677228">
    <property type="component" value="Unassembled WGS sequence"/>
</dbReference>
<evidence type="ECO:0000313" key="3">
    <source>
        <dbReference type="EMBL" id="CAF3820452.1"/>
    </source>
</evidence>
<organism evidence="2 5">
    <name type="scientific">Didymodactylos carnosus</name>
    <dbReference type="NCBI Taxonomy" id="1234261"/>
    <lineage>
        <taxon>Eukaryota</taxon>
        <taxon>Metazoa</taxon>
        <taxon>Spiralia</taxon>
        <taxon>Gnathifera</taxon>
        <taxon>Rotifera</taxon>
        <taxon>Eurotatoria</taxon>
        <taxon>Bdelloidea</taxon>
        <taxon>Philodinida</taxon>
        <taxon>Philodinidae</taxon>
        <taxon>Didymodactylos</taxon>
    </lineage>
</organism>
<dbReference type="Proteomes" id="UP000681722">
    <property type="component" value="Unassembled WGS sequence"/>
</dbReference>
<proteinExistence type="predicted"/>
<dbReference type="OrthoDB" id="409897at2759"/>
<sequence>MMNIKTSYKEAVQLCYVKCLNDPENDPYKSKYEVKKIFDDIKDQLLLSGEQTVSDDDNPLTNEFYDLDIIYDKTTNMPRTFVMKDNVTKSETNISALTLVKYNYLIRLLLDYHIATIYNDTEEKTEGEKYLKYLLGNIENVQLHLYFYSLNLHVLNQLILIQASYDKYDQAILYASQAEQLYKQWMIHNETKFPLQLKELIETSINDSISENKRCREFKLAYTHTLYYLAQVYAKLNEKEQSAKYCQ</sequence>
<reference evidence="2" key="1">
    <citation type="submission" date="2021-02" db="EMBL/GenBank/DDBJ databases">
        <authorList>
            <person name="Nowell W R."/>
        </authorList>
    </citation>
    <scope>NUCLEOTIDE SEQUENCE</scope>
</reference>
<dbReference type="EMBL" id="CAJNOK010008094">
    <property type="protein sequence ID" value="CAF1054012.1"/>
    <property type="molecule type" value="Genomic_DNA"/>
</dbReference>
<evidence type="ECO:0000313" key="4">
    <source>
        <dbReference type="EMBL" id="CAF3909666.1"/>
    </source>
</evidence>
<protein>
    <recommendedName>
        <fullName evidence="6">KIF-binding protein</fullName>
    </recommendedName>
</protein>
<dbReference type="PANTHER" id="PTHR46321">
    <property type="entry name" value="KIF1-BINDING PROTEIN"/>
    <property type="match status" value="1"/>
</dbReference>
<accession>A0A814SEB7</accession>
<comment type="caution">
    <text evidence="2">The sequence shown here is derived from an EMBL/GenBank/DDBJ whole genome shotgun (WGS) entry which is preliminary data.</text>
</comment>
<gene>
    <name evidence="2" type="ORF">GPM918_LOCUS20936</name>
    <name evidence="1" type="ORF">OVA965_LOCUS17082</name>
    <name evidence="4" type="ORF">SRO942_LOCUS20933</name>
    <name evidence="3" type="ORF">TMI583_LOCUS17092</name>
</gene>
<dbReference type="Proteomes" id="UP000663829">
    <property type="component" value="Unassembled WGS sequence"/>
</dbReference>